<dbReference type="OrthoDB" id="76898at2759"/>
<reference evidence="1" key="1">
    <citation type="submission" date="2021-01" db="EMBL/GenBank/DDBJ databases">
        <authorList>
            <consortium name="Genoscope - CEA"/>
            <person name="William W."/>
        </authorList>
    </citation>
    <scope>NUCLEOTIDE SEQUENCE</scope>
</reference>
<dbReference type="Proteomes" id="UP000683925">
    <property type="component" value="Unassembled WGS sequence"/>
</dbReference>
<keyword evidence="2" id="KW-1185">Reference proteome</keyword>
<sequence>MGHRRALASKFQEEKEKQFYYFSLHLKKNKQCNDKSKMSKNKFSQTSQQLWVSRPNWFQFLDMCEQSQVLQDKITEELHTLPSAIFHIEKLVSDKMNTSQSNSVNLDFKGFQRNTTSDSWNKALSIKQGKKNLTIGGITDCQ</sequence>
<evidence type="ECO:0000313" key="2">
    <source>
        <dbReference type="Proteomes" id="UP000683925"/>
    </source>
</evidence>
<comment type="caution">
    <text evidence="1">The sequence shown here is derived from an EMBL/GenBank/DDBJ whole genome shotgun (WGS) entry which is preliminary data.</text>
</comment>
<organism evidence="1 2">
    <name type="scientific">Paramecium octaurelia</name>
    <dbReference type="NCBI Taxonomy" id="43137"/>
    <lineage>
        <taxon>Eukaryota</taxon>
        <taxon>Sar</taxon>
        <taxon>Alveolata</taxon>
        <taxon>Ciliophora</taxon>
        <taxon>Intramacronucleata</taxon>
        <taxon>Oligohymenophorea</taxon>
        <taxon>Peniculida</taxon>
        <taxon>Parameciidae</taxon>
        <taxon>Paramecium</taxon>
    </lineage>
</organism>
<evidence type="ECO:0000313" key="1">
    <source>
        <dbReference type="EMBL" id="CAD8214397.1"/>
    </source>
</evidence>
<dbReference type="AlphaFoldDB" id="A0A8S1YP38"/>
<name>A0A8S1YP38_PAROT</name>
<proteinExistence type="predicted"/>
<accession>A0A8S1YP38</accession>
<dbReference type="EMBL" id="CAJJDP010000180">
    <property type="protein sequence ID" value="CAD8214397.1"/>
    <property type="molecule type" value="Genomic_DNA"/>
</dbReference>
<gene>
    <name evidence="1" type="ORF">POCTA_138.1.T1760017</name>
</gene>
<protein>
    <submittedName>
        <fullName evidence="1">Uncharacterized protein</fullName>
    </submittedName>
</protein>